<feature type="transmembrane region" description="Helical" evidence="2">
    <location>
        <begin position="3308"/>
        <end position="3327"/>
    </location>
</feature>
<dbReference type="InterPro" id="IPR013783">
    <property type="entry name" value="Ig-like_fold"/>
</dbReference>
<dbReference type="PROSITE" id="PS50853">
    <property type="entry name" value="FN3"/>
    <property type="match status" value="3"/>
</dbReference>
<feature type="transmembrane region" description="Helical" evidence="2">
    <location>
        <begin position="3648"/>
        <end position="3665"/>
    </location>
</feature>
<feature type="transmembrane region" description="Helical" evidence="2">
    <location>
        <begin position="3186"/>
        <end position="3208"/>
    </location>
</feature>
<dbReference type="Gene3D" id="2.10.50.10">
    <property type="entry name" value="Tumor Necrosis Factor Receptor, subunit A, domain 2"/>
    <property type="match status" value="1"/>
</dbReference>
<feature type="region of interest" description="Disordered" evidence="1">
    <location>
        <begin position="1304"/>
        <end position="1328"/>
    </location>
</feature>
<keyword evidence="6" id="KW-1185">Reference proteome</keyword>
<dbReference type="PANTHER" id="PTHR22917">
    <property type="entry name" value="HEMOPEXIN DOMAIN-CONTAINING PROTEIN"/>
    <property type="match status" value="1"/>
</dbReference>
<protein>
    <recommendedName>
        <fullName evidence="4">Fibronectin type-III domain-containing protein</fullName>
    </recommendedName>
</protein>
<feature type="compositionally biased region" description="Polar residues" evidence="1">
    <location>
        <begin position="450"/>
        <end position="463"/>
    </location>
</feature>
<dbReference type="SUPFAM" id="SSF49265">
    <property type="entry name" value="Fibronectin type III"/>
    <property type="match status" value="2"/>
</dbReference>
<name>A0ABP0SQB0_9DINO</name>
<feature type="domain" description="Fibronectin type-III" evidence="4">
    <location>
        <begin position="1749"/>
        <end position="1845"/>
    </location>
</feature>
<feature type="transmembrane region" description="Helical" evidence="2">
    <location>
        <begin position="3586"/>
        <end position="3609"/>
    </location>
</feature>
<feature type="transmembrane region" description="Helical" evidence="2">
    <location>
        <begin position="3339"/>
        <end position="3359"/>
    </location>
</feature>
<keyword evidence="3" id="KW-0732">Signal</keyword>
<keyword evidence="2" id="KW-0472">Membrane</keyword>
<feature type="domain" description="Fibronectin type-III" evidence="4">
    <location>
        <begin position="1511"/>
        <end position="1611"/>
    </location>
</feature>
<dbReference type="InterPro" id="IPR051298">
    <property type="entry name" value="Heme_transport/Cell_adhesion"/>
</dbReference>
<dbReference type="Proteomes" id="UP001642484">
    <property type="component" value="Unassembled WGS sequence"/>
</dbReference>
<dbReference type="PANTHER" id="PTHR22917:SF6">
    <property type="entry name" value="EG:8D8.2 PROTEIN-RELATED"/>
    <property type="match status" value="1"/>
</dbReference>
<evidence type="ECO:0000256" key="2">
    <source>
        <dbReference type="SAM" id="Phobius"/>
    </source>
</evidence>
<feature type="transmembrane region" description="Helical" evidence="2">
    <location>
        <begin position="3399"/>
        <end position="3423"/>
    </location>
</feature>
<sequence length="3850" mass="418128">MRILQWLIWSVLLTGAFGVGSKLSLVCSGISQGIPGRVSLFFLSREPLSGEPTGTVKVRDAAGVIYEQEFAAARNVDHPTGISSDATLQSITGWIRDTFRGCTGKTGLLLDLDSSTSITCYTRYPDMAPLDKATDGSSLHVVALGEVDPNRNDIIPDVAPGPIRSIWAIALDGISPGWLGLSQQLDPPAAMVPCPDAIIRQQTRDERVIHPCSLGRTGRWIWFQVAPAEGRQDCASPPNKNIKRSTIRDDKVQAFCSNVPDGFVCPVRCERNRAPTGIVRCLKGKWVASLRCRTPRHACLAPLKTVTVSSANGQNSWNIQGIVPDTKADCDLFTRHGKKCAATCSGGNFGSGQVKCHGRWGKFQWSYNDLATYEGPLANGIFEARNKFKCNSPSLDTLFPRPLISTLETQAAEETTIKITAVVPREPDIVRSCITTFYFREVTGRMTCTTERSPTSVSQSTSDFEADDPENNDEDLTDPEVCANDEFTQQDFCLNGGYDGLCWRCLASELTTRDQCWRGRTGVQSGQSCGVLAVAGDFYTCRFGGFTQPQQCFTAPPLGYCVKKICAYQGTTKYCTEFDPPTFGPFCVGDETGANIDHAVIKYTCCDHNVITYTGYCSGGVPEAIAKYEIMVGAKNDAGTSWSLPVSITCADLHISGPDAVRYVIPQSCSGLLPGATCKVTCGEAYITQSTEPKGIFTCQNGKNEQPFGELPVCRLKPGGGGKIICGPSNPVSTTTTTTAAQCAQCAAFRKGWKNSAYTQCRAWGDPHISKSWRQKKKFNHQGTGVFRYATSNACAGGDFELQAFQCQYKSTRNSVITSVKVQFNGGDKVFITENSISLDGSPAVEPSDAIHNDKAGVNIHSDDKCMFLHVNVKKMSRNPGFMHNFKLLVWEEDLTAEGICGAQDLKNEYVAPDSGKMLFTPQQHTDLCNQCINSGGNAPQGCVTSNPPPTISFNCDFLAPLDGRDTECKTSDHALVSYWQTFGGGKNCVVYTMLRRKKSCGEYCREKGSECVGMVDDPNSHDCTPKNKKDLGCSTKRYNDAMCVCKIPSLNVPGAAVVEACQNSEDGLTVAQAEAMCKVILALVPAFWPARNLEPNAVVTEEEEDMDSSLEDCMIDVCSSGPLDRPAIIDNLRTELSGLAARGCSFVNGLQYELGLDAYPCNCGGVNCEEGQACLINGPGGPSCAAVPTTITVTTMTDTVTSTSESSTSSTYTTSSTTFTVPPLTTLTSTSTSRTSSTTTTMSSTSTTSASSTSTLTTTTKSSTTSVTSSSTTSKTSTQTSITVTSTSKTLTTSSVTSTSSVTLTSTSRTTTSSTSETSTSITTTGTTVTDTVTSITRTWTDTTSTLTSSSSTATTVTTSSFTETSTSATETTMTTSSSTASTISTTWTKTSTTTMTTTTTYPLSSFCGPWNPVGGFAEISWNGGDFPALAFDGNGWEWRVFLKSTVEGSLWFLLPHCLDIRETTCHVYCLEPGASYDVRVELVATIPTVSVAEWQLLDVAIVPPARADPPEDLQVVEPQSHALIISWAAAAEQGNCTFRSWRVEIKDPAGGWLVDPPSCAGLSNFQVTRCTLANLPCDTGYIIQVKQQCDDEESTSDWSRPITANTLVGGDCADPAQQPQGLDLQANVQSSDGGRRLSTDVNCQAQAYVLQLVWLPGQQEDSQFLVWHVELYKLTIVAGQIDRSQDVQIPDVCKGLLDRANTRCFVPDLAFGLYSFAVQEISMVPATSSPLSATSLPVWVPRRRAAAPVAVQLSEATVSGARIAWSNAALEDCIFTRTKVEVSSAVEDWFEPEGCRYISDPTSSSCSARGLQSSTAYIARVLVLCDECTNTPSSQRVACQPEDAETDVCRVAEGGTAACFKKLSAFRASSCWSASSGPLTTLPRKQAVPTGGVVTVPSDSGVRVSFSWIPGVGSASNSGLPPDCNSQNFQLEIKAQSESDWGSPEGCQDLASDRSCTALNLQCDTLYDARIRAACVPAAASSDWMAFPSFRTAYAGICLRPASPPQLLRATQTSTVSLEVSFSAGSAGDCVFQGFELQMRQESVETWTALPLTSGSLQVRSGPSCLVQELSEGTGYYFRARELCSNGAPLASGWGNTEEALRTTSVPVVQQPSFIDPQGFLVGQYAPQRLMLFFDTDLALGDSSVALSICPSLPGTVADPGACNCVSVADCASKCVTRDVVQVLLQSSRVALVDFAEALPRPLTSCPYDVIVEEGLLKTQLTPAKLSPRITWSFTYSPPPPIGMVTLHSSTTTSMTVRVTWDRPMTVRCGVASEAAPGGIAQLSEPEDFTGARDFVEVPITGLLPFTQYSVVCTGAAIGDPILTSTVSTNGVSTKKDTDDTLSDVTLNIKAVCNDESETEVFTALYPPFDPTSRNYQVTLNADEVRTWCSPDETEAVLRVEVLGQASSAFALVQQPEVQSMVQQLLDANGELPPEVPRSANIQVVINVHPAQTGDTAPAPYTINFVLGVLDVSTEVGQWPSDTVTGVISYANAPNVATFEIAVPTSLNANYIGLRLGPYEQTVVLASSQAIVGSVPPRTLHSFRVDNLWGLGTELPLVIQIQPPAGNVHPTLDVYTDYNASFDPPTVTDIETDQENGTVSNTQITYLTVYGTNLMVPPSFGVDEHVGIFLSPLPNTCSTNECQERELQRLLSSGAPNLCMATVVSANTQETSVSCFVTPSASGALGLCLTTRRGFFSELYCAAFAPPGLVQPEQEEVVGIDQPLQDMSSPTPFIITVGGALPPENVTQGFLQVWGSPFDVPPVNISNPGPGHVPLCSDAVRIENQNNSLLCYRNTNFNVSEMSANPNVFIQTGPDQTSSNVLTGGLTIGNPQITQIIRSHEFEVGEMTLTVEGTGFGTNANGNLVVSLESFGPRTPEVRDIRLAENLVEELGAPDYVTNCQIVTHEDTRIESKCVTSETQSVLGAEVNELFYREKVEEEGGGNGRRLQQDLTELALKLTPLPVAITVSYELDCTVLERLNETCGQRPQNLGTPMAREWQTVRLKPCPAGEHRINYTGSECLQCQPGKFKSGVGPALLCDLCDQRSWMGLAGAGACTVCPQNEATGFFGATEIADCDCQDGYYRLGDNTTDWRLESSHGVCGVCPTGAICEGGPTLPYSAAGYWTPDRLRFWPCFPTTACLEGSDEGPNLCQEGREPTSVRCGQCAYGSYAHNSECHICSTADDLIAWLGMFLFPILIVCVFIPLIIRHIRSSDMSRTKKSKRIMAHKRKSKFGGLGDVDHGEFRMLLIMWTSLQMLWIVSLMPLQFTSFAESWLWGLGMSVFDFSIFRPQCAFRAFSYFVKWLTQWGLFFIMSGILAAVMFIYCARHLNRHHDPSYISMRQGFLCTMSATLMLLLLVHLRDDLVFLQCVDCEDGKQCLAEQPVIYCWDFTDWEWTTMAILSSLDLLVVILASLPIVALSIYKSWKWQHGDEIGLSKDFLAPWYVFFAEDWVRRHQGYITEVREAVPEFEQAYKDLHAEGLHLDAWSKAIDIILAQEAEKAEVLLRKIIRHLYAHHPRFSVIDEDEGPTFQIIRNLVRSSDPAPVDEDHDRTLHVSDVHHITIALFNLLDTARHTVAGARIIKRWLAYSWSFMLLLFRFAILLFAMLMRRDQKSQVPLPYMLTNLALLISEATVQPYQWNYLNDWELTVHTLIYVFMLFVHSEWSDVASDVLLVVATAAAILPVILRIIVMWWLKDKSEDPTHMTVKGGEASYHLSQLVDGGGTRSLGVSTTTTESIVNSGTLEHVRKSIELVKKKQTTVVEKTYDDWGQVVERTIQTEETETENIAYSLDMTKSRVEKVMRGQPDDHELHGLAAVPEDDEPHVIEVGDESIDFADFVAPGEQIYSSVL</sequence>
<evidence type="ECO:0000313" key="5">
    <source>
        <dbReference type="EMBL" id="CAK9114607.1"/>
    </source>
</evidence>
<accession>A0ABP0SQB0</accession>
<evidence type="ECO:0000313" key="6">
    <source>
        <dbReference type="Proteomes" id="UP001642484"/>
    </source>
</evidence>
<keyword evidence="2" id="KW-1133">Transmembrane helix</keyword>
<evidence type="ECO:0000256" key="1">
    <source>
        <dbReference type="SAM" id="MobiDB-lite"/>
    </source>
</evidence>
<dbReference type="InterPro" id="IPR003961">
    <property type="entry name" value="FN3_dom"/>
</dbReference>
<proteinExistence type="predicted"/>
<reference evidence="5 6" key="1">
    <citation type="submission" date="2024-02" db="EMBL/GenBank/DDBJ databases">
        <authorList>
            <person name="Chen Y."/>
            <person name="Shah S."/>
            <person name="Dougan E. K."/>
            <person name="Thang M."/>
            <person name="Chan C."/>
        </authorList>
    </citation>
    <scope>NUCLEOTIDE SEQUENCE [LARGE SCALE GENOMIC DNA]</scope>
</reference>
<evidence type="ECO:0000256" key="3">
    <source>
        <dbReference type="SAM" id="SignalP"/>
    </source>
</evidence>
<comment type="caution">
    <text evidence="5">The sequence shown here is derived from an EMBL/GenBank/DDBJ whole genome shotgun (WGS) entry which is preliminary data.</text>
</comment>
<gene>
    <name evidence="5" type="ORF">CCMP2556_LOCUS52989</name>
</gene>
<dbReference type="SMART" id="SM00060">
    <property type="entry name" value="FN3"/>
    <property type="match status" value="5"/>
</dbReference>
<organism evidence="5 6">
    <name type="scientific">Durusdinium trenchii</name>
    <dbReference type="NCBI Taxonomy" id="1381693"/>
    <lineage>
        <taxon>Eukaryota</taxon>
        <taxon>Sar</taxon>
        <taxon>Alveolata</taxon>
        <taxon>Dinophyceae</taxon>
        <taxon>Suessiales</taxon>
        <taxon>Symbiodiniaceae</taxon>
        <taxon>Durusdinium</taxon>
    </lineage>
</organism>
<feature type="transmembrane region" description="Helical" evidence="2">
    <location>
        <begin position="3672"/>
        <end position="3695"/>
    </location>
</feature>
<feature type="signal peptide" evidence="3">
    <location>
        <begin position="1"/>
        <end position="18"/>
    </location>
</feature>
<dbReference type="Gene3D" id="2.60.40.10">
    <property type="entry name" value="Immunoglobulins"/>
    <property type="match status" value="2"/>
</dbReference>
<feature type="region of interest" description="Disordered" evidence="1">
    <location>
        <begin position="1199"/>
        <end position="1218"/>
    </location>
</feature>
<feature type="region of interest" description="Disordered" evidence="1">
    <location>
        <begin position="450"/>
        <end position="477"/>
    </location>
</feature>
<feature type="region of interest" description="Disordered" evidence="1">
    <location>
        <begin position="1224"/>
        <end position="1275"/>
    </location>
</feature>
<dbReference type="EMBL" id="CAXAMN010028027">
    <property type="protein sequence ID" value="CAK9114607.1"/>
    <property type="molecule type" value="Genomic_DNA"/>
</dbReference>
<feature type="transmembrane region" description="Helical" evidence="2">
    <location>
        <begin position="3247"/>
        <end position="3268"/>
    </location>
</feature>
<dbReference type="CDD" id="cd00063">
    <property type="entry name" value="FN3"/>
    <property type="match status" value="2"/>
</dbReference>
<feature type="chain" id="PRO_5045040058" description="Fibronectin type-III domain-containing protein" evidence="3">
    <location>
        <begin position="19"/>
        <end position="3850"/>
    </location>
</feature>
<feature type="compositionally biased region" description="Acidic residues" evidence="1">
    <location>
        <begin position="464"/>
        <end position="477"/>
    </location>
</feature>
<feature type="domain" description="Fibronectin type-III" evidence="4">
    <location>
        <begin position="2006"/>
        <end position="2109"/>
    </location>
</feature>
<keyword evidence="2" id="KW-0812">Transmembrane</keyword>
<dbReference type="InterPro" id="IPR036116">
    <property type="entry name" value="FN3_sf"/>
</dbReference>
<evidence type="ECO:0000259" key="4">
    <source>
        <dbReference type="PROSITE" id="PS50853"/>
    </source>
</evidence>